<proteinExistence type="predicted"/>
<evidence type="ECO:0000313" key="3">
    <source>
        <dbReference type="Proteomes" id="UP000059425"/>
    </source>
</evidence>
<dbReference type="RefSeq" id="WP_060742664.1">
    <property type="nucleotide sequence ID" value="NZ_CP012831.1"/>
</dbReference>
<dbReference type="EMBL" id="CP012831">
    <property type="protein sequence ID" value="ALI10574.1"/>
    <property type="molecule type" value="Genomic_DNA"/>
</dbReference>
<protein>
    <submittedName>
        <fullName evidence="2">Long-chain fatty acid--CoA ligase</fullName>
    </submittedName>
</protein>
<dbReference type="Gene3D" id="3.40.50.12780">
    <property type="entry name" value="N-terminal domain of ligase-like"/>
    <property type="match status" value="1"/>
</dbReference>
<dbReference type="InterPro" id="IPR042099">
    <property type="entry name" value="ANL_N_sf"/>
</dbReference>
<accession>A0A0N9X4Q9</accession>
<evidence type="ECO:0000259" key="1">
    <source>
        <dbReference type="Pfam" id="PF00501"/>
    </source>
</evidence>
<reference evidence="2 3" key="2">
    <citation type="journal article" date="2018" name="Nature">
        <title>Mutant phenotypes for thousands of bacterial genes of unknown function.</title>
        <authorList>
            <person name="Price M.N."/>
            <person name="Wetmore K.M."/>
            <person name="Waters R.J."/>
            <person name="Callaghan M."/>
            <person name="Ray J."/>
            <person name="Liu H."/>
            <person name="Kuehl J.V."/>
            <person name="Melnyk R.A."/>
            <person name="Lamson J.S."/>
            <person name="Suh Y."/>
            <person name="Carlson H.K."/>
            <person name="Esquivel Z."/>
            <person name="Sadeeshkumar H."/>
            <person name="Chakraborty R."/>
            <person name="Zane G.M."/>
            <person name="Rubin B.E."/>
            <person name="Wall J.D."/>
            <person name="Visel A."/>
            <person name="Bristow J."/>
            <person name="Blow M.J."/>
            <person name="Arkin A.P."/>
            <person name="Deutschbauer A.M."/>
        </authorList>
    </citation>
    <scope>NUCLEOTIDE SEQUENCE [LARGE SCALE GENOMIC DNA]</scope>
    <source>
        <strain evidence="2 3">FW300-N2C3</strain>
    </source>
</reference>
<dbReference type="InterPro" id="IPR000873">
    <property type="entry name" value="AMP-dep_synth/lig_dom"/>
</dbReference>
<reference evidence="3" key="1">
    <citation type="submission" date="2015-09" db="EMBL/GenBank/DDBJ databases">
        <title>Whole genome sequence of Pseudomonas fluorescens FW300-N2C3.</title>
        <authorList>
            <person name="Ray J."/>
            <person name="Melnyk R."/>
            <person name="Deutschbauer A."/>
        </authorList>
    </citation>
    <scope>NUCLEOTIDE SEQUENCE [LARGE SCALE GENOMIC DNA]</scope>
    <source>
        <strain evidence="3">FW300-N2C3</strain>
    </source>
</reference>
<gene>
    <name evidence="2" type="ORF">AO356_28395</name>
</gene>
<sequence>MGTFTDTLDPVPASLPQWLQRQALEHGTDVALRHKHLGVWQERTWAHVADEVRHFASALQARGFAAGATLTIISRPRPQALLAALAAQWLGGVASLFDPLETAAEQVQRLATLQPDFVLVEGVEEMLRLRAAQVAVGVWVYLDKRGLSDSAPFAQALDYAALAAERPIVDLAPQGQVLQTAFVFYRGSGRAMEEQRVSHAELLQEGQRLLAREGLGRQEEALAARAFASGGQARYLLAPWLMAGFRLNFPENLATRDRDRRELGPTLVAGTRETYERLHRYALERLPEPGSWSRGLVDWALAAQPGLLQRHLGDWLVRRPLRDVLGFSRTRAPLLVGDALPPETQAFFQALGIEVRQWDDGAHWQAPPNLVQHTTDDWTGLQSQLA</sequence>
<name>A0A0N9X4Q9_PSEFL</name>
<dbReference type="GO" id="GO:0016874">
    <property type="term" value="F:ligase activity"/>
    <property type="evidence" value="ECO:0007669"/>
    <property type="project" value="UniProtKB-KW"/>
</dbReference>
<keyword evidence="2" id="KW-0436">Ligase</keyword>
<dbReference type="SUPFAM" id="SSF56801">
    <property type="entry name" value="Acetyl-CoA synthetase-like"/>
    <property type="match status" value="1"/>
</dbReference>
<organism evidence="2 3">
    <name type="scientific">Pseudomonas fluorescens</name>
    <dbReference type="NCBI Taxonomy" id="294"/>
    <lineage>
        <taxon>Bacteria</taxon>
        <taxon>Pseudomonadati</taxon>
        <taxon>Pseudomonadota</taxon>
        <taxon>Gammaproteobacteria</taxon>
        <taxon>Pseudomonadales</taxon>
        <taxon>Pseudomonadaceae</taxon>
        <taxon>Pseudomonas</taxon>
    </lineage>
</organism>
<feature type="domain" description="AMP-dependent synthetase/ligase" evidence="1">
    <location>
        <begin position="19"/>
        <end position="155"/>
    </location>
</feature>
<dbReference type="Proteomes" id="UP000059425">
    <property type="component" value="Chromosome"/>
</dbReference>
<dbReference type="AlphaFoldDB" id="A0A0N9X4Q9"/>
<evidence type="ECO:0000313" key="2">
    <source>
        <dbReference type="EMBL" id="ALI10574.1"/>
    </source>
</evidence>
<dbReference type="OrthoDB" id="9803968at2"/>
<dbReference type="Pfam" id="PF00501">
    <property type="entry name" value="AMP-binding"/>
    <property type="match status" value="1"/>
</dbReference>